<name>A0A117QW56_9ACTN</name>
<dbReference type="GO" id="GO:0000272">
    <property type="term" value="P:polysaccharide catabolic process"/>
    <property type="evidence" value="ECO:0007669"/>
    <property type="project" value="UniProtKB-KW"/>
</dbReference>
<evidence type="ECO:0000256" key="1">
    <source>
        <dbReference type="ARBA" id="ARBA00008834"/>
    </source>
</evidence>
<proteinExistence type="inferred from homology"/>
<dbReference type="PROSITE" id="PS51318">
    <property type="entry name" value="TAT"/>
    <property type="match status" value="1"/>
</dbReference>
<comment type="caution">
    <text evidence="11">The sequence shown here is derived from an EMBL/GenBank/DDBJ whole genome shotgun (WGS) entry which is preliminary data.</text>
</comment>
<dbReference type="GO" id="GO:0004650">
    <property type="term" value="F:polygalacturonase activity"/>
    <property type="evidence" value="ECO:0007669"/>
    <property type="project" value="InterPro"/>
</dbReference>
<dbReference type="PANTHER" id="PTHR31736">
    <property type="match status" value="1"/>
</dbReference>
<evidence type="ECO:0000256" key="6">
    <source>
        <dbReference type="ARBA" id="ARBA00023295"/>
    </source>
</evidence>
<dbReference type="Gene3D" id="2.160.20.10">
    <property type="entry name" value="Single-stranded right-handed beta-helix, Pectin lyase-like"/>
    <property type="match status" value="1"/>
</dbReference>
<protein>
    <submittedName>
        <fullName evidence="11">Endo-polygalacturonase</fullName>
    </submittedName>
</protein>
<dbReference type="Pfam" id="PF00295">
    <property type="entry name" value="Glyco_hydro_28"/>
    <property type="match status" value="1"/>
</dbReference>
<sequence>MSTDLTRRRTLQAAGAAALAAGLSSLTATAAHADGTADGDTAPKPKLVTYPIPTGVGTRGTFKVRVRTAPDGEWQTLACYEHGVKEINATTGSGKVWGSSLVYFDFQDTVELEVTYLKGGTTKARVRPDSHGIKPELLGDTVRFTLDEPKDVVVQINDEIFDCLHVITNRVEHNVPAADDPDVIYFGPGTHSIPGDILLVPSGKTVYLAGGAVVTGQINFRGAEKASLRGRGVLRPRGNIGGVQLERSKNIRVEDVILLGNGLGCWEADGGLVKKVRVFTWGQWGDGLPLYSSKNITYNGCFVRSSDDCHSIYAHRGEWYGDTRNVTIENATLWADVAHPVNIGTHGNSDNPEMIENIVIKNVDIVDHREPQMNYQGCIALNAGDSNLIKNIRIEDVRVEDFRWGQLLNFRIMYNKKYNTSVGRGIEDVYIKNLTYTGTHAHPSLFLGYDADHAIKNVTFENLVVNGLVIADTMRKPTWYYTTDMVQWHANEHVTNMKFLTTAQAEAAAAS</sequence>
<evidence type="ECO:0000256" key="4">
    <source>
        <dbReference type="ARBA" id="ARBA00023180"/>
    </source>
</evidence>
<dbReference type="Proteomes" id="UP000053669">
    <property type="component" value="Unassembled WGS sequence"/>
</dbReference>
<evidence type="ECO:0000256" key="5">
    <source>
        <dbReference type="ARBA" id="ARBA00023277"/>
    </source>
</evidence>
<keyword evidence="7" id="KW-0624">Polysaccharide degradation</keyword>
<feature type="chain" id="PRO_5007154833" evidence="10">
    <location>
        <begin position="34"/>
        <end position="511"/>
    </location>
</feature>
<dbReference type="STRING" id="58343.AQJ46_47495"/>
<keyword evidence="4" id="KW-0325">Glycoprotein</keyword>
<reference evidence="11 12" key="1">
    <citation type="submission" date="2015-10" db="EMBL/GenBank/DDBJ databases">
        <title>Draft genome sequence of Streptomyces canus DSM 40017, type strain for the species Streptomyces canus.</title>
        <authorList>
            <person name="Ruckert C."/>
            <person name="Winkler A."/>
            <person name="Kalinowski J."/>
            <person name="Kampfer P."/>
            <person name="Glaeser S."/>
        </authorList>
    </citation>
    <scope>NUCLEOTIDE SEQUENCE [LARGE SCALE GENOMIC DNA]</scope>
    <source>
        <strain evidence="11 12">DSM 40017</strain>
    </source>
</reference>
<evidence type="ECO:0000256" key="8">
    <source>
        <dbReference type="ARBA" id="ARBA00037278"/>
    </source>
</evidence>
<accession>A0A117QW56</accession>
<organism evidence="11 12">
    <name type="scientific">Streptomyces canus</name>
    <dbReference type="NCBI Taxonomy" id="58343"/>
    <lineage>
        <taxon>Bacteria</taxon>
        <taxon>Bacillati</taxon>
        <taxon>Actinomycetota</taxon>
        <taxon>Actinomycetes</taxon>
        <taxon>Kitasatosporales</taxon>
        <taxon>Streptomycetaceae</taxon>
        <taxon>Streptomyces</taxon>
        <taxon>Streptomyces aurantiacus group</taxon>
    </lineage>
</organism>
<dbReference type="InterPro" id="IPR006311">
    <property type="entry name" value="TAT_signal"/>
</dbReference>
<dbReference type="InterPro" id="IPR011050">
    <property type="entry name" value="Pectin_lyase_fold/virulence"/>
</dbReference>
<evidence type="ECO:0000256" key="10">
    <source>
        <dbReference type="SAM" id="SignalP"/>
    </source>
</evidence>
<keyword evidence="6 9" id="KW-0326">Glycosidase</keyword>
<comment type="similarity">
    <text evidence="1 9">Belongs to the glycosyl hydrolase 28 family.</text>
</comment>
<evidence type="ECO:0000256" key="2">
    <source>
        <dbReference type="ARBA" id="ARBA00022737"/>
    </source>
</evidence>
<evidence type="ECO:0000313" key="12">
    <source>
        <dbReference type="Proteomes" id="UP000053669"/>
    </source>
</evidence>
<dbReference type="EMBL" id="LMWU01000073">
    <property type="protein sequence ID" value="KUN57390.1"/>
    <property type="molecule type" value="Genomic_DNA"/>
</dbReference>
<keyword evidence="10" id="KW-0732">Signal</keyword>
<dbReference type="SUPFAM" id="SSF51126">
    <property type="entry name" value="Pectin lyase-like"/>
    <property type="match status" value="1"/>
</dbReference>
<dbReference type="PANTHER" id="PTHR31736:SF9">
    <property type="entry name" value="ENDO-XYLOGALACTURONAN HYDROLASE A-RELATED"/>
    <property type="match status" value="1"/>
</dbReference>
<evidence type="ECO:0000256" key="7">
    <source>
        <dbReference type="ARBA" id="ARBA00023326"/>
    </source>
</evidence>
<evidence type="ECO:0000256" key="3">
    <source>
        <dbReference type="ARBA" id="ARBA00022801"/>
    </source>
</evidence>
<feature type="signal peptide" evidence="10">
    <location>
        <begin position="1"/>
        <end position="33"/>
    </location>
</feature>
<comment type="function">
    <text evidence="8">Pectinolytic enzyme involved in the degradation of xylogalacturonan (xga), a galacturonan backbone heavily substituted with xylose, and which is one important component of the hairy regions of pectin. Activity requires a galacturonic acid backbone substituted with xylose.</text>
</comment>
<gene>
    <name evidence="11" type="ORF">AQJ46_47495</name>
</gene>
<dbReference type="RefSeq" id="WP_059211576.1">
    <property type="nucleotide sequence ID" value="NZ_KQ948683.1"/>
</dbReference>
<keyword evidence="5" id="KW-0119">Carbohydrate metabolism</keyword>
<dbReference type="InterPro" id="IPR000743">
    <property type="entry name" value="Glyco_hydro_28"/>
</dbReference>
<evidence type="ECO:0000313" key="11">
    <source>
        <dbReference type="EMBL" id="KUN57390.1"/>
    </source>
</evidence>
<dbReference type="AlphaFoldDB" id="A0A117QW56"/>
<keyword evidence="3 9" id="KW-0378">Hydrolase</keyword>
<keyword evidence="2" id="KW-0677">Repeat</keyword>
<evidence type="ECO:0000256" key="9">
    <source>
        <dbReference type="RuleBase" id="RU361169"/>
    </source>
</evidence>
<dbReference type="InterPro" id="IPR012334">
    <property type="entry name" value="Pectin_lyas_fold"/>
</dbReference>